<keyword evidence="3" id="KW-1003">Cell membrane</keyword>
<evidence type="ECO:0000256" key="5">
    <source>
        <dbReference type="ARBA" id="ARBA00022989"/>
    </source>
</evidence>
<keyword evidence="4 7" id="KW-0812">Transmembrane</keyword>
<dbReference type="PANTHER" id="PTHR42865:SF7">
    <property type="entry name" value="PROTON_GLUTAMATE-ASPARTATE SYMPORTER"/>
    <property type="match status" value="1"/>
</dbReference>
<keyword evidence="2" id="KW-0813">Transport</keyword>
<dbReference type="Pfam" id="PF00375">
    <property type="entry name" value="SDF"/>
    <property type="match status" value="1"/>
</dbReference>
<dbReference type="GO" id="GO:0015293">
    <property type="term" value="F:symporter activity"/>
    <property type="evidence" value="ECO:0007669"/>
    <property type="project" value="UniProtKB-KW"/>
</dbReference>
<evidence type="ECO:0000256" key="1">
    <source>
        <dbReference type="ARBA" id="ARBA00004651"/>
    </source>
</evidence>
<feature type="transmembrane region" description="Helical" evidence="7">
    <location>
        <begin position="225"/>
        <end position="246"/>
    </location>
</feature>
<sequence>MKAFFKGYQTTILLLVALVAGGAAGIYFGPKAVIVKPFGDLFLNLMFMIIVPLVFFSIASAIANMNGMKRLGKIMGSIFLVFVATAAVAAVVGFAGTSIMDPLGNADVSSIKELMDQSGTPDEKTEEVSFLAQLVATFTVPDFADLFSKSNMLQLIVFSVLFGLSTSLVGEKGKPVAEFLSSGTAVMMKIVQIIMYYAPIGLGCYFASVVGELGPQILEGYARAFILYMILTVIYFFGFFTLYAFIAGGRDGIKVFWKNAATPSVTAIATCSSAACIPVNLQAVGKMGVPKDIAETIIPLGANTHKDGSVFGGVLKIVFLFSLFGKDMSSLSSILSILAVSFLVGAVMGAIPGGGMIGEMLILSVFGFPPETLPIIAVISTIIDAPATLLNSTGNTVCAMLVTRLVEGKNWLAESLKLNKNIAS</sequence>
<dbReference type="Gene3D" id="1.10.3860.10">
    <property type="entry name" value="Sodium:dicarboxylate symporter"/>
    <property type="match status" value="1"/>
</dbReference>
<dbReference type="EMBL" id="QWVT01000008">
    <property type="protein sequence ID" value="RID87754.1"/>
    <property type="molecule type" value="Genomic_DNA"/>
</dbReference>
<proteinExistence type="predicted"/>
<reference evidence="8 9" key="1">
    <citation type="submission" date="2018-08" db="EMBL/GenBank/DDBJ databases">
        <title>Bacillus jemisoniae sp. nov., Bacillus chryseoplanitiae sp. nov., Bacillus resnikiae sp. nov., and Bacillus frankliniae sp. nov., isolated from Viking spacecraft and associated surfaces.</title>
        <authorList>
            <person name="Seuylemezian A."/>
            <person name="Vaishampayan P."/>
        </authorList>
    </citation>
    <scope>NUCLEOTIDE SEQUENCE [LARGE SCALE GENOMIC DNA]</scope>
    <source>
        <strain evidence="8 9">JJ-247</strain>
    </source>
</reference>
<dbReference type="AlphaFoldDB" id="A0A398BDR1"/>
<keyword evidence="5 7" id="KW-1133">Transmembrane helix</keyword>
<dbReference type="GO" id="GO:0006835">
    <property type="term" value="P:dicarboxylic acid transport"/>
    <property type="evidence" value="ECO:0007669"/>
    <property type="project" value="TreeGrafter"/>
</dbReference>
<evidence type="ECO:0000313" key="9">
    <source>
        <dbReference type="Proteomes" id="UP000265816"/>
    </source>
</evidence>
<feature type="transmembrane region" description="Helical" evidence="7">
    <location>
        <begin position="41"/>
        <end position="62"/>
    </location>
</feature>
<feature type="transmembrane region" description="Helical" evidence="7">
    <location>
        <begin position="12"/>
        <end position="29"/>
    </location>
</feature>
<protein>
    <submittedName>
        <fullName evidence="8">Dicarboxylate/amino acid:cation symporter</fullName>
    </submittedName>
</protein>
<keyword evidence="9" id="KW-1185">Reference proteome</keyword>
<dbReference type="PANTHER" id="PTHR42865">
    <property type="entry name" value="PROTON/GLUTAMATE-ASPARTATE SYMPORTER"/>
    <property type="match status" value="1"/>
</dbReference>
<dbReference type="InterPro" id="IPR001991">
    <property type="entry name" value="Na-dicarboxylate_symporter"/>
</dbReference>
<evidence type="ECO:0000256" key="7">
    <source>
        <dbReference type="SAM" id="Phobius"/>
    </source>
</evidence>
<dbReference type="PRINTS" id="PR00173">
    <property type="entry name" value="EDTRNSPORT"/>
</dbReference>
<dbReference type="OrthoDB" id="9768885at2"/>
<evidence type="ECO:0000256" key="6">
    <source>
        <dbReference type="ARBA" id="ARBA00023136"/>
    </source>
</evidence>
<dbReference type="SUPFAM" id="SSF118215">
    <property type="entry name" value="Proton glutamate symport protein"/>
    <property type="match status" value="1"/>
</dbReference>
<feature type="transmembrane region" description="Helical" evidence="7">
    <location>
        <begin position="152"/>
        <end position="170"/>
    </location>
</feature>
<accession>A0A398BDR1</accession>
<comment type="caution">
    <text evidence="8">The sequence shown here is derived from an EMBL/GenBank/DDBJ whole genome shotgun (WGS) entry which is preliminary data.</text>
</comment>
<organism evidence="8 9">
    <name type="scientific">Mesobacillus zeae</name>
    <dbReference type="NCBI Taxonomy" id="1917180"/>
    <lineage>
        <taxon>Bacteria</taxon>
        <taxon>Bacillati</taxon>
        <taxon>Bacillota</taxon>
        <taxon>Bacilli</taxon>
        <taxon>Bacillales</taxon>
        <taxon>Bacillaceae</taxon>
        <taxon>Mesobacillus</taxon>
    </lineage>
</organism>
<gene>
    <name evidence="8" type="ORF">D1970_02605</name>
</gene>
<evidence type="ECO:0000313" key="8">
    <source>
        <dbReference type="EMBL" id="RID87754.1"/>
    </source>
</evidence>
<name>A0A398BDR1_9BACI</name>
<comment type="subcellular location">
    <subcellularLocation>
        <location evidence="1">Cell membrane</location>
        <topology evidence="1">Multi-pass membrane protein</topology>
    </subcellularLocation>
</comment>
<keyword evidence="6 7" id="KW-0472">Membrane</keyword>
<evidence type="ECO:0000256" key="2">
    <source>
        <dbReference type="ARBA" id="ARBA00022448"/>
    </source>
</evidence>
<feature type="transmembrane region" description="Helical" evidence="7">
    <location>
        <begin position="190"/>
        <end position="210"/>
    </location>
</feature>
<feature type="transmembrane region" description="Helical" evidence="7">
    <location>
        <begin position="74"/>
        <end position="95"/>
    </location>
</feature>
<dbReference type="Proteomes" id="UP000265816">
    <property type="component" value="Unassembled WGS sequence"/>
</dbReference>
<dbReference type="InterPro" id="IPR036458">
    <property type="entry name" value="Na:dicarbo_symporter_sf"/>
</dbReference>
<dbReference type="RefSeq" id="WP_119111326.1">
    <property type="nucleotide sequence ID" value="NZ_CBCSEO010000001.1"/>
</dbReference>
<evidence type="ECO:0000256" key="4">
    <source>
        <dbReference type="ARBA" id="ARBA00022692"/>
    </source>
</evidence>
<feature type="transmembrane region" description="Helical" evidence="7">
    <location>
        <begin position="331"/>
        <end position="351"/>
    </location>
</feature>
<dbReference type="GO" id="GO:0005886">
    <property type="term" value="C:plasma membrane"/>
    <property type="evidence" value="ECO:0007669"/>
    <property type="project" value="UniProtKB-SubCell"/>
</dbReference>
<evidence type="ECO:0000256" key="3">
    <source>
        <dbReference type="ARBA" id="ARBA00022475"/>
    </source>
</evidence>